<reference evidence="5 6" key="2">
    <citation type="submission" date="2015-05" db="EMBL/GenBank/DDBJ databases">
        <authorList>
            <person name="Morales-Cruz A."/>
            <person name="Amrine K.C."/>
            <person name="Cantu D."/>
        </authorList>
    </citation>
    <scope>NUCLEOTIDE SEQUENCE [LARGE SCALE GENOMIC DNA]</scope>
    <source>
        <strain evidence="5">UCRPC4</strain>
    </source>
</reference>
<dbReference type="Pfam" id="PF13439">
    <property type="entry name" value="Glyco_transf_4"/>
    <property type="match status" value="1"/>
</dbReference>
<dbReference type="PANTHER" id="PTHR45947:SF13">
    <property type="entry name" value="TRANSFERASE"/>
    <property type="match status" value="1"/>
</dbReference>
<proteinExistence type="predicted"/>
<keyword evidence="5" id="KW-0808">Transferase</keyword>
<dbReference type="InterPro" id="IPR001296">
    <property type="entry name" value="Glyco_trans_1"/>
</dbReference>
<dbReference type="SUPFAM" id="SSF53756">
    <property type="entry name" value="UDP-Glycosyltransferase/glycogen phosphorylase"/>
    <property type="match status" value="1"/>
</dbReference>
<sequence>MRVAIVAPLCECVPPKTYGGTERVIHWMAEELVRLGHTVTLYACGGSETSADLIECYPASFRELKIPHTAENYKLPYYKQLDLAINGPIHHDIIHIHHGTFHWHPAVMQRLTKACKTPILWTDHGSVHNDGKPEILQALTAMDIPMTSISDSQRNSLPQLEWLAAVQHGLPVNLLSPTESLTSDKMDGSSTYIAFLGRIAPEKGVPAAVRIAEKAGYPLKVAAKICTTASRYYEEQIKPLFREYNVNFIGEINEKQKAPFLSNALALIFPICWMEPFGLVMIEAMACGCPVVAFRNGSVPEVISDGVTGFVVDTEDEAVEVLKKVGTLDRKRVREVFESKWTSAVMSKKYVDVYEKVCEEHRATLKANAIRTLQLESEAFNVGGSESSDEETKSPDSSWSRYQLGDSSIEGSPSLTVSSESTSLEQSSLMDFAKSTPISTLEPRTFI</sequence>
<dbReference type="Gene3D" id="3.40.50.2000">
    <property type="entry name" value="Glycogen Phosphorylase B"/>
    <property type="match status" value="2"/>
</dbReference>
<dbReference type="InterPro" id="IPR050194">
    <property type="entry name" value="Glycosyltransferase_grp1"/>
</dbReference>
<protein>
    <submittedName>
        <fullName evidence="5">Putative glycosyltransferase family 4 protein</fullName>
    </submittedName>
</protein>
<dbReference type="Proteomes" id="UP000053317">
    <property type="component" value="Unassembled WGS sequence"/>
</dbReference>
<evidence type="ECO:0000256" key="1">
    <source>
        <dbReference type="ARBA" id="ARBA00022676"/>
    </source>
</evidence>
<evidence type="ECO:0000259" key="4">
    <source>
        <dbReference type="Pfam" id="PF13439"/>
    </source>
</evidence>
<evidence type="ECO:0000313" key="5">
    <source>
        <dbReference type="EMBL" id="KKY18151.1"/>
    </source>
</evidence>
<feature type="compositionally biased region" description="Polar residues" evidence="2">
    <location>
        <begin position="395"/>
        <end position="411"/>
    </location>
</feature>
<name>A0A0G2E715_PHACM</name>
<gene>
    <name evidence="5" type="ORF">UCRPC4_g05101</name>
</gene>
<reference evidence="5 6" key="1">
    <citation type="submission" date="2015-05" db="EMBL/GenBank/DDBJ databases">
        <title>Distinctive expansion of gene families associated with plant cell wall degradation and secondary metabolism in the genomes of grapevine trunk pathogens.</title>
        <authorList>
            <person name="Lawrence D.P."/>
            <person name="Travadon R."/>
            <person name="Rolshausen P.E."/>
            <person name="Baumgartner K."/>
        </authorList>
    </citation>
    <scope>NUCLEOTIDE SEQUENCE [LARGE SCALE GENOMIC DNA]</scope>
    <source>
        <strain evidence="5">UCRPC4</strain>
    </source>
</reference>
<keyword evidence="1" id="KW-0328">Glycosyltransferase</keyword>
<organism evidence="5 6">
    <name type="scientific">Phaeomoniella chlamydospora</name>
    <name type="common">Phaeoacremonium chlamydosporum</name>
    <dbReference type="NCBI Taxonomy" id="158046"/>
    <lineage>
        <taxon>Eukaryota</taxon>
        <taxon>Fungi</taxon>
        <taxon>Dikarya</taxon>
        <taxon>Ascomycota</taxon>
        <taxon>Pezizomycotina</taxon>
        <taxon>Eurotiomycetes</taxon>
        <taxon>Chaetothyriomycetidae</taxon>
        <taxon>Phaeomoniellales</taxon>
        <taxon>Phaeomoniellaceae</taxon>
        <taxon>Phaeomoniella</taxon>
    </lineage>
</organism>
<feature type="domain" description="Glycosyl transferase family 1" evidence="3">
    <location>
        <begin position="189"/>
        <end position="325"/>
    </location>
</feature>
<dbReference type="OrthoDB" id="512920at2759"/>
<feature type="domain" description="Glycosyltransferase subfamily 4-like N-terminal" evidence="4">
    <location>
        <begin position="18"/>
        <end position="128"/>
    </location>
</feature>
<evidence type="ECO:0000313" key="6">
    <source>
        <dbReference type="Proteomes" id="UP000053317"/>
    </source>
</evidence>
<dbReference type="GO" id="GO:0016757">
    <property type="term" value="F:glycosyltransferase activity"/>
    <property type="evidence" value="ECO:0007669"/>
    <property type="project" value="UniProtKB-KW"/>
</dbReference>
<evidence type="ECO:0000259" key="3">
    <source>
        <dbReference type="Pfam" id="PF00534"/>
    </source>
</evidence>
<feature type="compositionally biased region" description="Low complexity" evidence="2">
    <location>
        <begin position="412"/>
        <end position="429"/>
    </location>
</feature>
<dbReference type="PANTHER" id="PTHR45947">
    <property type="entry name" value="SULFOQUINOVOSYL TRANSFERASE SQD2"/>
    <property type="match status" value="1"/>
</dbReference>
<comment type="caution">
    <text evidence="5">The sequence shown here is derived from an EMBL/GenBank/DDBJ whole genome shotgun (WGS) entry which is preliminary data.</text>
</comment>
<dbReference type="AlphaFoldDB" id="A0A0G2E715"/>
<dbReference type="InterPro" id="IPR028098">
    <property type="entry name" value="Glyco_trans_4-like_N"/>
</dbReference>
<feature type="region of interest" description="Disordered" evidence="2">
    <location>
        <begin position="381"/>
        <end position="429"/>
    </location>
</feature>
<accession>A0A0G2E715</accession>
<dbReference type="CDD" id="cd03802">
    <property type="entry name" value="GT4_AviGT4-like"/>
    <property type="match status" value="1"/>
</dbReference>
<evidence type="ECO:0000256" key="2">
    <source>
        <dbReference type="SAM" id="MobiDB-lite"/>
    </source>
</evidence>
<dbReference type="Pfam" id="PF00534">
    <property type="entry name" value="Glycos_transf_1"/>
    <property type="match status" value="1"/>
</dbReference>
<keyword evidence="6" id="KW-1185">Reference proteome</keyword>
<dbReference type="EMBL" id="LCWF01000130">
    <property type="protein sequence ID" value="KKY18151.1"/>
    <property type="molecule type" value="Genomic_DNA"/>
</dbReference>